<comment type="caution">
    <text evidence="1">The sequence shown here is derived from an EMBL/GenBank/DDBJ whole genome shotgun (WGS) entry which is preliminary data.</text>
</comment>
<gene>
    <name evidence="1" type="ORF">K3G42_010658</name>
</gene>
<dbReference type="Proteomes" id="UP000827872">
    <property type="component" value="Linkage Group LG12"/>
</dbReference>
<protein>
    <submittedName>
        <fullName evidence="1">Uncharacterized protein</fullName>
    </submittedName>
</protein>
<keyword evidence="2" id="KW-1185">Reference proteome</keyword>
<proteinExistence type="predicted"/>
<name>A0ACB8EYN2_9SAUR</name>
<reference evidence="1" key="1">
    <citation type="submission" date="2021-08" db="EMBL/GenBank/DDBJ databases">
        <title>The first chromosome-level gecko genome reveals the dynamic sex chromosomes of Neotropical dwarf geckos (Sphaerodactylidae: Sphaerodactylus).</title>
        <authorList>
            <person name="Pinto B.J."/>
            <person name="Keating S.E."/>
            <person name="Gamble T."/>
        </authorList>
    </citation>
    <scope>NUCLEOTIDE SEQUENCE</scope>
    <source>
        <strain evidence="1">TG3544</strain>
    </source>
</reference>
<sequence length="189" mass="20524">MAGGWLRAAACCLGQGWSLCWAPPLALGARAQWFESDQLYTGTVRNRNSRPVCKLCNPRVQLPEDILHKDREYNLSIILLSVDFSDSGKYTCFVKNPKEKGAEHNATITLAVVVELEKVDKTLTKIIAAVVGGVIGLLVLILVAKKLILFALKKRKEKTNECLVSSSGNDNTENGLAGSKADQKSAPKA</sequence>
<dbReference type="EMBL" id="CM037625">
    <property type="protein sequence ID" value="KAH7997940.1"/>
    <property type="molecule type" value="Genomic_DNA"/>
</dbReference>
<organism evidence="1 2">
    <name type="scientific">Sphaerodactylus townsendi</name>
    <dbReference type="NCBI Taxonomy" id="933632"/>
    <lineage>
        <taxon>Eukaryota</taxon>
        <taxon>Metazoa</taxon>
        <taxon>Chordata</taxon>
        <taxon>Craniata</taxon>
        <taxon>Vertebrata</taxon>
        <taxon>Euteleostomi</taxon>
        <taxon>Lepidosauria</taxon>
        <taxon>Squamata</taxon>
        <taxon>Bifurcata</taxon>
        <taxon>Gekkota</taxon>
        <taxon>Sphaerodactylidae</taxon>
        <taxon>Sphaerodactylus</taxon>
    </lineage>
</organism>
<evidence type="ECO:0000313" key="1">
    <source>
        <dbReference type="EMBL" id="KAH7997940.1"/>
    </source>
</evidence>
<accession>A0ACB8EYN2</accession>
<evidence type="ECO:0000313" key="2">
    <source>
        <dbReference type="Proteomes" id="UP000827872"/>
    </source>
</evidence>